<keyword evidence="6" id="KW-0472">Membrane</keyword>
<dbReference type="GO" id="GO:0043190">
    <property type="term" value="C:ATP-binding cassette (ABC) transporter complex"/>
    <property type="evidence" value="ECO:0007669"/>
    <property type="project" value="InterPro"/>
</dbReference>
<name>A0A857LQ52_9ACTN</name>
<protein>
    <submittedName>
        <fullName evidence="9">ABC transporter</fullName>
    </submittedName>
</protein>
<comment type="similarity">
    <text evidence="2">Belongs to the ABC-2 integral membrane protein family.</text>
</comment>
<dbReference type="GO" id="GO:0046677">
    <property type="term" value="P:response to antibiotic"/>
    <property type="evidence" value="ECO:0007669"/>
    <property type="project" value="UniProtKB-KW"/>
</dbReference>
<evidence type="ECO:0000256" key="5">
    <source>
        <dbReference type="ARBA" id="ARBA00022989"/>
    </source>
</evidence>
<evidence type="ECO:0000313" key="9">
    <source>
        <dbReference type="EMBL" id="QHN40800.1"/>
    </source>
</evidence>
<comment type="subcellular location">
    <subcellularLocation>
        <location evidence="1">Cell membrane</location>
        <topology evidence="1">Multi-pass membrane protein</topology>
    </subcellularLocation>
</comment>
<dbReference type="Pfam" id="PF01061">
    <property type="entry name" value="ABC2_membrane"/>
    <property type="match status" value="1"/>
</dbReference>
<dbReference type="InterPro" id="IPR051328">
    <property type="entry name" value="T7SS_ABC-Transporter"/>
</dbReference>
<reference evidence="9" key="1">
    <citation type="journal article" date="2021" name="Nat. Microbiol.">
        <title>Cocultivation of an ultrasmall environmental parasitic bacterium with lytic ability against bacteria associated with wastewater foams.</title>
        <authorList>
            <person name="Batinovic S."/>
            <person name="Rose J.J.A."/>
            <person name="Ratcliffe J."/>
            <person name="Seviour R.J."/>
            <person name="Petrovski S."/>
        </authorList>
    </citation>
    <scope>NUCLEOTIDE SEQUENCE</scope>
    <source>
        <strain evidence="9">CON44</strain>
    </source>
</reference>
<dbReference type="PANTHER" id="PTHR43077">
    <property type="entry name" value="TRANSPORT PERMEASE YVFS-RELATED"/>
    <property type="match status" value="1"/>
</dbReference>
<sequence length="275" mass="29868">MTSETTVAADIDTRLVGVRTPPISAVGQWLALSHRGLIHVVKNGEVVFAIISPLLLAVCFYVPLRRLMDLGGINYAQFLMPIILLQSIGFTGSTAAMRVTIDMDRGISTRFRALPMHRSIPMLARVSTNLLLLVLSIIFATIICLIIGWRPQGGVMGLVLLYSFALVVGVVVSMLADGIGMVAGTPQATSQVIGLPLMILSMCSSGFIPPERFPEWIQPFVRNQPVSQITNALRALDEYDLDWYHIGPAIWWCVGLTVTSAVLIAVGTRKAALAR</sequence>
<dbReference type="GO" id="GO:0140359">
    <property type="term" value="F:ABC-type transporter activity"/>
    <property type="evidence" value="ECO:0007669"/>
    <property type="project" value="InterPro"/>
</dbReference>
<evidence type="ECO:0000256" key="4">
    <source>
        <dbReference type="ARBA" id="ARBA00022692"/>
    </source>
</evidence>
<dbReference type="InterPro" id="IPR013525">
    <property type="entry name" value="ABC2_TM"/>
</dbReference>
<dbReference type="AlphaFoldDB" id="A0A857LQ52"/>
<evidence type="ECO:0000259" key="8">
    <source>
        <dbReference type="Pfam" id="PF01061"/>
    </source>
</evidence>
<dbReference type="EMBL" id="CP045810">
    <property type="protein sequence ID" value="QHN40800.1"/>
    <property type="molecule type" value="Genomic_DNA"/>
</dbReference>
<proteinExistence type="inferred from homology"/>
<evidence type="ECO:0000256" key="2">
    <source>
        <dbReference type="ARBA" id="ARBA00007783"/>
    </source>
</evidence>
<dbReference type="RefSeq" id="WP_005193601.1">
    <property type="nucleotide sequence ID" value="NZ_CP045804.1"/>
</dbReference>
<dbReference type="PIRSF" id="PIRSF006648">
    <property type="entry name" value="DrrB"/>
    <property type="match status" value="1"/>
</dbReference>
<evidence type="ECO:0000256" key="1">
    <source>
        <dbReference type="ARBA" id="ARBA00004651"/>
    </source>
</evidence>
<evidence type="ECO:0000256" key="3">
    <source>
        <dbReference type="ARBA" id="ARBA00022475"/>
    </source>
</evidence>
<dbReference type="PANTHER" id="PTHR43077:SF8">
    <property type="entry name" value="DOXORUBICIN RESISTANCE ABC TRANSPORTER PERMEASE PROTEIN DRRB"/>
    <property type="match status" value="1"/>
</dbReference>
<keyword evidence="4" id="KW-0812">Transmembrane</keyword>
<keyword evidence="3" id="KW-1003">Cell membrane</keyword>
<keyword evidence="5" id="KW-1133">Transmembrane helix</keyword>
<gene>
    <name evidence="9" type="ORF">GII30_18040</name>
</gene>
<evidence type="ECO:0000256" key="6">
    <source>
        <dbReference type="ARBA" id="ARBA00023136"/>
    </source>
</evidence>
<feature type="domain" description="ABC-2 type transporter transmembrane" evidence="8">
    <location>
        <begin position="28"/>
        <end position="235"/>
    </location>
</feature>
<accession>A0A857LQ52</accession>
<keyword evidence="7" id="KW-0046">Antibiotic resistance</keyword>
<organism evidence="9">
    <name type="scientific">Gordonia amarae</name>
    <dbReference type="NCBI Taxonomy" id="36821"/>
    <lineage>
        <taxon>Bacteria</taxon>
        <taxon>Bacillati</taxon>
        <taxon>Actinomycetota</taxon>
        <taxon>Actinomycetes</taxon>
        <taxon>Mycobacteriales</taxon>
        <taxon>Gordoniaceae</taxon>
        <taxon>Gordonia</taxon>
    </lineage>
</organism>
<dbReference type="InterPro" id="IPR000412">
    <property type="entry name" value="ABC_2_transport"/>
</dbReference>
<evidence type="ECO:0000256" key="7">
    <source>
        <dbReference type="ARBA" id="ARBA00023251"/>
    </source>
</evidence>